<comment type="similarity">
    <text evidence="1">Belongs to the iron-containing alcohol dehydrogenase family.</text>
</comment>
<evidence type="ECO:0000256" key="4">
    <source>
        <dbReference type="PIRSR" id="PIRSR000112-1"/>
    </source>
</evidence>
<dbReference type="CDD" id="cd08550">
    <property type="entry name" value="GlyDH-like"/>
    <property type="match status" value="1"/>
</dbReference>
<evidence type="ECO:0000313" key="8">
    <source>
        <dbReference type="Proteomes" id="UP000191901"/>
    </source>
</evidence>
<dbReference type="EC" id="1.1.-.-" evidence="7"/>
<evidence type="ECO:0000259" key="6">
    <source>
        <dbReference type="Pfam" id="PF00465"/>
    </source>
</evidence>
<feature type="binding site" evidence="4">
    <location>
        <position position="182"/>
    </location>
    <ligand>
        <name>glycerol</name>
        <dbReference type="ChEBI" id="CHEBI:17754"/>
    </ligand>
</feature>
<sequence>MLEIIAEPMPSLTLPALAIAPARVIRGAGILATLADELTRLGRRPLLVGGQRSLPKVVPELAPCLEKLAVEQAVYGPDCSETSLARLHEIVASHQADLIVGIGGGKALDTAKLLAHQAHLPIVTIATSAATCAAWTALSNIYSEAGAFLYDVALDRGPDLLVLDYDVIQTAPQRTLIAGIGDALAKWYEASVSSGHSEQSLVIAAVQQARVLRDILFQKTPQALAEWGGTAWCDVVDASVLLAGVVGGLGGAQCRTVAAHAVHNGLTHVAASHGTLHGEKVAYGILVQLRLEEMGPKTSLAATARQQLLQFYDRIGLPQSLDDLGLGQMSLADLRQAATVACRDGSDIYRLPFSVTPDALMAAMVSSTAATPWASKTNASQLDDLSHSPQEEVSP</sequence>
<keyword evidence="2 4" id="KW-0479">Metal-binding</keyword>
<proteinExistence type="inferred from homology"/>
<accession>A0A1Z3HU50</accession>
<dbReference type="AlphaFoldDB" id="A0A1Z3HU50"/>
<gene>
    <name evidence="7" type="ORF">XM38_048120</name>
</gene>
<dbReference type="PANTHER" id="PTHR43616">
    <property type="entry name" value="GLYCEROL DEHYDROGENASE"/>
    <property type="match status" value="1"/>
</dbReference>
<comment type="cofactor">
    <cofactor evidence="4">
        <name>Zn(2+)</name>
        <dbReference type="ChEBI" id="CHEBI:29105"/>
    </cofactor>
    <text evidence="4">Binds 1 zinc ion per subunit.</text>
</comment>
<dbReference type="GO" id="GO:0016614">
    <property type="term" value="F:oxidoreductase activity, acting on CH-OH group of donors"/>
    <property type="evidence" value="ECO:0007669"/>
    <property type="project" value="InterPro"/>
</dbReference>
<dbReference type="STRING" id="1641165.XM38_01870"/>
<protein>
    <submittedName>
        <fullName evidence="7">Oxidoreductase</fullName>
        <ecNumber evidence="7">1.1.-.-</ecNumber>
    </submittedName>
</protein>
<dbReference type="KEGG" id="hhg:XM38_048120"/>
<dbReference type="SUPFAM" id="SSF56796">
    <property type="entry name" value="Dehydroquinate synthase-like"/>
    <property type="match status" value="1"/>
</dbReference>
<keyword evidence="8" id="KW-1185">Reference proteome</keyword>
<dbReference type="PROSITE" id="PS00913">
    <property type="entry name" value="ADH_IRON_1"/>
    <property type="match status" value="1"/>
</dbReference>
<feature type="binding site" evidence="5">
    <location>
        <position position="138"/>
    </location>
    <ligand>
        <name>NAD(+)</name>
        <dbReference type="ChEBI" id="CHEBI:57540"/>
    </ligand>
</feature>
<keyword evidence="4" id="KW-0862">Zinc</keyword>
<dbReference type="Pfam" id="PF00465">
    <property type="entry name" value="Fe-ADH"/>
    <property type="match status" value="1"/>
</dbReference>
<organism evidence="7 8">
    <name type="scientific">Halomicronema hongdechloris C2206</name>
    <dbReference type="NCBI Taxonomy" id="1641165"/>
    <lineage>
        <taxon>Bacteria</taxon>
        <taxon>Bacillati</taxon>
        <taxon>Cyanobacteriota</taxon>
        <taxon>Cyanophyceae</taxon>
        <taxon>Nodosilineales</taxon>
        <taxon>Nodosilineaceae</taxon>
        <taxon>Halomicronema</taxon>
    </lineage>
</organism>
<feature type="binding site" evidence="4">
    <location>
        <position position="277"/>
    </location>
    <ligand>
        <name>glycerol</name>
        <dbReference type="ChEBI" id="CHEBI:17754"/>
    </ligand>
</feature>
<dbReference type="Gene3D" id="3.40.50.1970">
    <property type="match status" value="1"/>
</dbReference>
<dbReference type="PIRSF" id="PIRSF000112">
    <property type="entry name" value="Glycerol_dehydrogenase"/>
    <property type="match status" value="1"/>
</dbReference>
<feature type="binding site" evidence="4">
    <location>
        <position position="260"/>
    </location>
    <ligand>
        <name>glycerol</name>
        <dbReference type="ChEBI" id="CHEBI:17754"/>
    </ligand>
</feature>
<evidence type="ECO:0000256" key="3">
    <source>
        <dbReference type="ARBA" id="ARBA00023002"/>
    </source>
</evidence>
<dbReference type="Proteomes" id="UP000191901">
    <property type="component" value="Chromosome"/>
</dbReference>
<dbReference type="EMBL" id="CP021983">
    <property type="protein sequence ID" value="ASC73838.1"/>
    <property type="molecule type" value="Genomic_DNA"/>
</dbReference>
<evidence type="ECO:0000256" key="2">
    <source>
        <dbReference type="ARBA" id="ARBA00022723"/>
    </source>
</evidence>
<keyword evidence="5" id="KW-0520">NAD</keyword>
<reference evidence="7 8" key="1">
    <citation type="journal article" date="2016" name="Biochim. Biophys. Acta">
        <title>Characterization of red-shifted phycobilisomes isolated from the chlorophyll f-containing cyanobacterium Halomicronema hongdechloris.</title>
        <authorList>
            <person name="Li Y."/>
            <person name="Lin Y."/>
            <person name="Garvey C.J."/>
            <person name="Birch D."/>
            <person name="Corkery R.W."/>
            <person name="Loughlin P.C."/>
            <person name="Scheer H."/>
            <person name="Willows R.D."/>
            <person name="Chen M."/>
        </authorList>
    </citation>
    <scope>NUCLEOTIDE SEQUENCE [LARGE SCALE GENOMIC DNA]</scope>
    <source>
        <strain evidence="7 8">C2206</strain>
    </source>
</reference>
<feature type="binding site" evidence="5">
    <location>
        <begin position="105"/>
        <end position="109"/>
    </location>
    <ligand>
        <name>NAD(+)</name>
        <dbReference type="ChEBI" id="CHEBI:57540"/>
    </ligand>
</feature>
<feature type="binding site" evidence="5">
    <location>
        <position position="136"/>
    </location>
    <ligand>
        <name>NAD(+)</name>
        <dbReference type="ChEBI" id="CHEBI:57540"/>
    </ligand>
</feature>
<feature type="binding site" evidence="5">
    <location>
        <position position="142"/>
    </location>
    <ligand>
        <name>NAD(+)</name>
        <dbReference type="ChEBI" id="CHEBI:57540"/>
    </ligand>
</feature>
<feature type="domain" description="Alcohol dehydrogenase iron-type/glycerol dehydrogenase GldA" evidence="6">
    <location>
        <begin position="21"/>
        <end position="164"/>
    </location>
</feature>
<dbReference type="GO" id="GO:0046872">
    <property type="term" value="F:metal ion binding"/>
    <property type="evidence" value="ECO:0007669"/>
    <property type="project" value="UniProtKB-KW"/>
</dbReference>
<dbReference type="PANTHER" id="PTHR43616:SF3">
    <property type="entry name" value="HYDROXYCARBOXYLATE DEHYDROGENASE A"/>
    <property type="match status" value="1"/>
</dbReference>
<keyword evidence="3 7" id="KW-0560">Oxidoreductase</keyword>
<dbReference type="InterPro" id="IPR018211">
    <property type="entry name" value="ADH_Fe_CS"/>
</dbReference>
<evidence type="ECO:0000313" key="7">
    <source>
        <dbReference type="EMBL" id="ASC73838.1"/>
    </source>
</evidence>
<dbReference type="Gene3D" id="1.20.1090.10">
    <property type="entry name" value="Dehydroquinate synthase-like - alpha domain"/>
    <property type="match status" value="1"/>
</dbReference>
<evidence type="ECO:0000256" key="5">
    <source>
        <dbReference type="PIRSR" id="PIRSR000112-3"/>
    </source>
</evidence>
<dbReference type="InterPro" id="IPR016205">
    <property type="entry name" value="Glycerol_DH"/>
</dbReference>
<evidence type="ECO:0000256" key="1">
    <source>
        <dbReference type="ARBA" id="ARBA00007358"/>
    </source>
</evidence>
<dbReference type="InterPro" id="IPR001670">
    <property type="entry name" value="ADH_Fe/GldA"/>
</dbReference>
<name>A0A1Z3HU50_9CYAN</name>